<evidence type="ECO:0000256" key="6">
    <source>
        <dbReference type="SAM" id="Phobius"/>
    </source>
</evidence>
<dbReference type="PANTHER" id="PTHR21346:SF10">
    <property type="entry name" value="TRANSMEMBRANE PROTEIN"/>
    <property type="match status" value="1"/>
</dbReference>
<keyword evidence="8" id="KW-1185">Reference proteome</keyword>
<feature type="transmembrane region" description="Helical" evidence="6">
    <location>
        <begin position="28"/>
        <end position="51"/>
    </location>
</feature>
<dbReference type="InterPro" id="IPR007014">
    <property type="entry name" value="FUN14"/>
</dbReference>
<comment type="similarity">
    <text evidence="2">Belongs to the FUN14 family.</text>
</comment>
<dbReference type="STRING" id="856736.SAMN04488058_11840"/>
<feature type="transmembrane region" description="Helical" evidence="6">
    <location>
        <begin position="71"/>
        <end position="94"/>
    </location>
</feature>
<keyword evidence="5 6" id="KW-0472">Membrane</keyword>
<name>A0A1H7BSU0_9DEIO</name>
<keyword evidence="4 6" id="KW-1133">Transmembrane helix</keyword>
<reference evidence="8" key="1">
    <citation type="submission" date="2016-10" db="EMBL/GenBank/DDBJ databases">
        <authorList>
            <person name="Varghese N."/>
            <person name="Submissions S."/>
        </authorList>
    </citation>
    <scope>NUCLEOTIDE SEQUENCE [LARGE SCALE GENOMIC DNA]</scope>
    <source>
        <strain evidence="8">CGMCC 1.10218</strain>
    </source>
</reference>
<evidence type="ECO:0000256" key="1">
    <source>
        <dbReference type="ARBA" id="ARBA00004370"/>
    </source>
</evidence>
<protein>
    <submittedName>
        <fullName evidence="7">Uncharacterized membrane protein, Fun14 family</fullName>
    </submittedName>
</protein>
<gene>
    <name evidence="7" type="ORF">SAMN04488058_11840</name>
</gene>
<evidence type="ECO:0000256" key="2">
    <source>
        <dbReference type="ARBA" id="ARBA00009160"/>
    </source>
</evidence>
<evidence type="ECO:0000313" key="7">
    <source>
        <dbReference type="EMBL" id="SEJ77702.1"/>
    </source>
</evidence>
<keyword evidence="3 6" id="KW-0812">Transmembrane</keyword>
<dbReference type="Proteomes" id="UP000199223">
    <property type="component" value="Unassembled WGS sequence"/>
</dbReference>
<dbReference type="AlphaFoldDB" id="A0A1H7BSU0"/>
<accession>A0A1H7BSU0</accession>
<dbReference type="Pfam" id="PF04930">
    <property type="entry name" value="FUN14"/>
    <property type="match status" value="1"/>
</dbReference>
<proteinExistence type="inferred from homology"/>
<evidence type="ECO:0000256" key="3">
    <source>
        <dbReference type="ARBA" id="ARBA00022692"/>
    </source>
</evidence>
<comment type="subcellular location">
    <subcellularLocation>
        <location evidence="1">Membrane</location>
    </subcellularLocation>
</comment>
<sequence>MLPDLGLGGLLGVATGYAVKAVGRVALIVIGLSFLLVQLLSHYGVITVDWLRLQSLTEPWFREGREGFGAWVSRVLLANVPFAGAFVVGFLLGLRLR</sequence>
<evidence type="ECO:0000313" key="8">
    <source>
        <dbReference type="Proteomes" id="UP000199223"/>
    </source>
</evidence>
<dbReference type="GO" id="GO:0016020">
    <property type="term" value="C:membrane"/>
    <property type="evidence" value="ECO:0007669"/>
    <property type="project" value="UniProtKB-SubCell"/>
</dbReference>
<evidence type="ECO:0000256" key="5">
    <source>
        <dbReference type="ARBA" id="ARBA00023136"/>
    </source>
</evidence>
<dbReference type="PANTHER" id="PTHR21346">
    <property type="entry name" value="FUN14 DOMAIN CONTAINING"/>
    <property type="match status" value="1"/>
</dbReference>
<dbReference type="EMBL" id="FNZA01000018">
    <property type="protein sequence ID" value="SEJ77702.1"/>
    <property type="molecule type" value="Genomic_DNA"/>
</dbReference>
<evidence type="ECO:0000256" key="4">
    <source>
        <dbReference type="ARBA" id="ARBA00022989"/>
    </source>
</evidence>
<organism evidence="7 8">
    <name type="scientific">Deinococcus reticulitermitis</name>
    <dbReference type="NCBI Taxonomy" id="856736"/>
    <lineage>
        <taxon>Bacteria</taxon>
        <taxon>Thermotogati</taxon>
        <taxon>Deinococcota</taxon>
        <taxon>Deinococci</taxon>
        <taxon>Deinococcales</taxon>
        <taxon>Deinococcaceae</taxon>
        <taxon>Deinococcus</taxon>
    </lineage>
</organism>